<proteinExistence type="predicted"/>
<feature type="transmembrane region" description="Helical" evidence="1">
    <location>
        <begin position="28"/>
        <end position="50"/>
    </location>
</feature>
<organism evidence="2 3">
    <name type="scientific">Elysia marginata</name>
    <dbReference type="NCBI Taxonomy" id="1093978"/>
    <lineage>
        <taxon>Eukaryota</taxon>
        <taxon>Metazoa</taxon>
        <taxon>Spiralia</taxon>
        <taxon>Lophotrochozoa</taxon>
        <taxon>Mollusca</taxon>
        <taxon>Gastropoda</taxon>
        <taxon>Heterobranchia</taxon>
        <taxon>Euthyneura</taxon>
        <taxon>Panpulmonata</taxon>
        <taxon>Sacoglossa</taxon>
        <taxon>Placobranchoidea</taxon>
        <taxon>Plakobranchidae</taxon>
        <taxon>Elysia</taxon>
    </lineage>
</organism>
<name>A0AAV4FMR5_9GAST</name>
<keyword evidence="1" id="KW-0812">Transmembrane</keyword>
<sequence length="85" mass="9529">MRHKNGTALCYRATIPSMSYRVSPRNRVVIVVVVVVVVVVVAVAVLVVILGQLARWKEYFAQLLNRPPSENPPDILRAYKSRTAI</sequence>
<protein>
    <submittedName>
        <fullName evidence="2">Uncharacterized protein</fullName>
    </submittedName>
</protein>
<accession>A0AAV4FMR5</accession>
<gene>
    <name evidence="2" type="ORF">ElyMa_003886600</name>
</gene>
<reference evidence="2 3" key="1">
    <citation type="journal article" date="2021" name="Elife">
        <title>Chloroplast acquisition without the gene transfer in kleptoplastic sea slugs, Plakobranchus ocellatus.</title>
        <authorList>
            <person name="Maeda T."/>
            <person name="Takahashi S."/>
            <person name="Yoshida T."/>
            <person name="Shimamura S."/>
            <person name="Takaki Y."/>
            <person name="Nagai Y."/>
            <person name="Toyoda A."/>
            <person name="Suzuki Y."/>
            <person name="Arimoto A."/>
            <person name="Ishii H."/>
            <person name="Satoh N."/>
            <person name="Nishiyama T."/>
            <person name="Hasebe M."/>
            <person name="Maruyama T."/>
            <person name="Minagawa J."/>
            <person name="Obokata J."/>
            <person name="Shigenobu S."/>
        </authorList>
    </citation>
    <scope>NUCLEOTIDE SEQUENCE [LARGE SCALE GENOMIC DNA]</scope>
</reference>
<comment type="caution">
    <text evidence="2">The sequence shown here is derived from an EMBL/GenBank/DDBJ whole genome shotgun (WGS) entry which is preliminary data.</text>
</comment>
<evidence type="ECO:0000313" key="2">
    <source>
        <dbReference type="EMBL" id="GFR74244.1"/>
    </source>
</evidence>
<dbReference type="Proteomes" id="UP000762676">
    <property type="component" value="Unassembled WGS sequence"/>
</dbReference>
<keyword evidence="1" id="KW-1133">Transmembrane helix</keyword>
<dbReference type="EMBL" id="BMAT01007926">
    <property type="protein sequence ID" value="GFR74244.1"/>
    <property type="molecule type" value="Genomic_DNA"/>
</dbReference>
<keyword evidence="1" id="KW-0472">Membrane</keyword>
<evidence type="ECO:0000313" key="3">
    <source>
        <dbReference type="Proteomes" id="UP000762676"/>
    </source>
</evidence>
<keyword evidence="3" id="KW-1185">Reference proteome</keyword>
<evidence type="ECO:0000256" key="1">
    <source>
        <dbReference type="SAM" id="Phobius"/>
    </source>
</evidence>
<dbReference type="AlphaFoldDB" id="A0AAV4FMR5"/>